<accession>A0A433RPZ0</accession>
<dbReference type="RefSeq" id="WP_126991801.1">
    <property type="nucleotide sequence ID" value="NZ_JTFC01000042.1"/>
</dbReference>
<keyword evidence="2" id="KW-1185">Reference proteome</keyword>
<gene>
    <name evidence="1" type="ORF">QI30_17030</name>
</gene>
<dbReference type="AlphaFoldDB" id="A0A433RPZ0"/>
<organism evidence="1 2">
    <name type="scientific">Candidatus Kurthia intestinigallinarum</name>
    <dbReference type="NCBI Taxonomy" id="1562256"/>
    <lineage>
        <taxon>Bacteria</taxon>
        <taxon>Bacillati</taxon>
        <taxon>Bacillota</taxon>
        <taxon>Bacilli</taxon>
        <taxon>Bacillales</taxon>
        <taxon>Caryophanaceae</taxon>
        <taxon>Kurthia</taxon>
    </lineage>
</organism>
<evidence type="ECO:0000313" key="2">
    <source>
        <dbReference type="Proteomes" id="UP000288623"/>
    </source>
</evidence>
<reference evidence="1 2" key="1">
    <citation type="submission" date="2014-11" db="EMBL/GenBank/DDBJ databases">
        <title>Genome sequence and analysis of novel Kurthia sp.</title>
        <authorList>
            <person name="Lawson J.N."/>
            <person name="Gonzalez J.E."/>
            <person name="Rinauldi L."/>
            <person name="Xuan Z."/>
            <person name="Firman A."/>
            <person name="Shaddox L."/>
            <person name="Trudeau A."/>
            <person name="Shah S."/>
            <person name="Reiman D."/>
        </authorList>
    </citation>
    <scope>NUCLEOTIDE SEQUENCE [LARGE SCALE GENOMIC DNA]</scope>
    <source>
        <strain evidence="1 2">3B1D</strain>
    </source>
</reference>
<evidence type="ECO:0000313" key="1">
    <source>
        <dbReference type="EMBL" id="RUS52466.1"/>
    </source>
</evidence>
<protein>
    <submittedName>
        <fullName evidence="1">Uncharacterized protein</fullName>
    </submittedName>
</protein>
<dbReference type="OrthoDB" id="2456228at2"/>
<comment type="caution">
    <text evidence="1">The sequence shown here is derived from an EMBL/GenBank/DDBJ whole genome shotgun (WGS) entry which is preliminary data.</text>
</comment>
<proteinExistence type="predicted"/>
<sequence length="166" mass="19406">MYRVKKYVKTIQKNLDKQTETLVNAFKNVENLKFPADAKVLIVVSSMDDLSDEQFEIYLAVNEDMFDSVDAVDDNSEYSDGVYLVDSAILYKEFDTGKQLEQFVDFFEKNDLEEITMKEVSDWVKKCFDLAQVTLPLPIYFRFTDEEDALNLVTGKWEEDQMEIEL</sequence>
<dbReference type="Proteomes" id="UP000288623">
    <property type="component" value="Unassembled WGS sequence"/>
</dbReference>
<name>A0A433RPZ0_9BACL</name>
<dbReference type="EMBL" id="JTFC01000042">
    <property type="protein sequence ID" value="RUS52466.1"/>
    <property type="molecule type" value="Genomic_DNA"/>
</dbReference>